<dbReference type="RefSeq" id="WP_026419660.1">
    <property type="nucleotide sequence ID" value="NZ_AUBJ02000001.1"/>
</dbReference>
<dbReference type="Pfam" id="PF01595">
    <property type="entry name" value="CNNM"/>
    <property type="match status" value="1"/>
</dbReference>
<evidence type="ECO:0000256" key="8">
    <source>
        <dbReference type="ARBA" id="ARBA00023136"/>
    </source>
</evidence>
<dbReference type="InterPro" id="IPR046342">
    <property type="entry name" value="CBS_dom_sf"/>
</dbReference>
<dbReference type="InterPro" id="IPR000644">
    <property type="entry name" value="CBS_dom"/>
</dbReference>
<dbReference type="Gene3D" id="3.10.580.10">
    <property type="entry name" value="CBS-domain"/>
    <property type="match status" value="1"/>
</dbReference>
<feature type="compositionally biased region" description="Gly residues" evidence="11">
    <location>
        <begin position="457"/>
        <end position="470"/>
    </location>
</feature>
<proteinExistence type="inferred from homology"/>
<feature type="compositionally biased region" description="Basic and acidic residues" evidence="11">
    <location>
        <begin position="436"/>
        <end position="446"/>
    </location>
</feature>
<keyword evidence="5" id="KW-0677">Repeat</keyword>
<dbReference type="Gene3D" id="3.30.465.10">
    <property type="match status" value="1"/>
</dbReference>
<evidence type="ECO:0000256" key="3">
    <source>
        <dbReference type="ARBA" id="ARBA00022475"/>
    </source>
</evidence>
<comment type="caution">
    <text evidence="15">The sequence shown here is derived from an EMBL/GenBank/DDBJ whole genome shotgun (WGS) entry which is preliminary data.</text>
</comment>
<name>A0ABT1JM79_ACTCY</name>
<keyword evidence="3" id="KW-1003">Cell membrane</keyword>
<dbReference type="Proteomes" id="UP000791080">
    <property type="component" value="Unassembled WGS sequence"/>
</dbReference>
<dbReference type="PANTHER" id="PTHR43099:SF6">
    <property type="entry name" value="UPF0053 PROTEIN RV1842C"/>
    <property type="match status" value="1"/>
</dbReference>
<dbReference type="PROSITE" id="PS51846">
    <property type="entry name" value="CNNM"/>
    <property type="match status" value="1"/>
</dbReference>
<dbReference type="EMBL" id="AUBJ02000001">
    <property type="protein sequence ID" value="MCP2333241.1"/>
    <property type="molecule type" value="Genomic_DNA"/>
</dbReference>
<dbReference type="SUPFAM" id="SSF54631">
    <property type="entry name" value="CBS-domain pair"/>
    <property type="match status" value="1"/>
</dbReference>
<evidence type="ECO:0000313" key="15">
    <source>
        <dbReference type="EMBL" id="MCP2333241.1"/>
    </source>
</evidence>
<evidence type="ECO:0000256" key="10">
    <source>
        <dbReference type="PROSITE-ProRule" id="PRU01193"/>
    </source>
</evidence>
<evidence type="ECO:0000256" key="11">
    <source>
        <dbReference type="SAM" id="MobiDB-lite"/>
    </source>
</evidence>
<feature type="domain" description="CBS" evidence="13">
    <location>
        <begin position="220"/>
        <end position="280"/>
    </location>
</feature>
<dbReference type="Pfam" id="PF00571">
    <property type="entry name" value="CBS"/>
    <property type="match status" value="2"/>
</dbReference>
<dbReference type="InterPro" id="IPR051676">
    <property type="entry name" value="UPF0053_domain"/>
</dbReference>
<sequence>MTEWLLLGVVVLLVFLNALFVAAEFSLVTVDRATVEERAQRGDARSAGVLSALRTLSTQLSGAQLGITVTSLVAGYVAEPSLGALLVGPLDAVGLGAAASGVAFTLAFVLVTAFQMVLGELLPKNWAIARPLVVARAVAGAQRGFTALARPLLRVLNGSANALLRAVGVEPREELASARSAQELASLVQRSGEEGTLDSGTARLVTRSLEFGERTAGDVMTPRGRVRFVRADAPVSEVVSRARATGHSRFPVVVDDLDDLVGVVHLKHAVAVPVDRRAATEVRAVVSDALLVPETLPLDPLLVRLRGYGLQLGVVVDEFGGTAGVVTLEDVVEEIVGDISDEHDRPVSQARRLASGAWLLSGLLRPDEIAEITGTALPEHPDYDTVAGLVSHLLGRIPEVGDEARLALPGQEVVLTVRRRDALRVDLVELLVRDEAEGEPGRRAGPDAEPGDPASGSPGGTGRGDPGPHGRGGRADRGGEDRDR</sequence>
<evidence type="ECO:0000256" key="7">
    <source>
        <dbReference type="ARBA" id="ARBA00023122"/>
    </source>
</evidence>
<feature type="domain" description="CNNM transmembrane" evidence="14">
    <location>
        <begin position="1"/>
        <end position="201"/>
    </location>
</feature>
<evidence type="ECO:0000256" key="4">
    <source>
        <dbReference type="ARBA" id="ARBA00022692"/>
    </source>
</evidence>
<reference evidence="15 16" key="1">
    <citation type="submission" date="2022-06" db="EMBL/GenBank/DDBJ databases">
        <title>Genomic Encyclopedia of Type Strains, Phase I: the one thousand microbial genomes (KMG-I) project.</title>
        <authorList>
            <person name="Kyrpides N."/>
        </authorList>
    </citation>
    <scope>NUCLEOTIDE SEQUENCE [LARGE SCALE GENOMIC DNA]</scope>
    <source>
        <strain evidence="15 16">DSM 43889</strain>
    </source>
</reference>
<feature type="region of interest" description="Disordered" evidence="11">
    <location>
        <begin position="436"/>
        <end position="484"/>
    </location>
</feature>
<evidence type="ECO:0000256" key="5">
    <source>
        <dbReference type="ARBA" id="ARBA00022737"/>
    </source>
</evidence>
<keyword evidence="8 10" id="KW-0472">Membrane</keyword>
<keyword evidence="6 10" id="KW-1133">Transmembrane helix</keyword>
<feature type="domain" description="CBS" evidence="13">
    <location>
        <begin position="285"/>
        <end position="342"/>
    </location>
</feature>
<evidence type="ECO:0000259" key="14">
    <source>
        <dbReference type="PROSITE" id="PS51846"/>
    </source>
</evidence>
<dbReference type="PANTHER" id="PTHR43099">
    <property type="entry name" value="UPF0053 PROTEIN YRKA"/>
    <property type="match status" value="1"/>
</dbReference>
<comment type="subcellular location">
    <subcellularLocation>
        <location evidence="1">Cell membrane</location>
        <topology evidence="1">Multi-pass membrane protein</topology>
    </subcellularLocation>
</comment>
<keyword evidence="7 9" id="KW-0129">CBS domain</keyword>
<accession>A0ABT1JM79</accession>
<gene>
    <name evidence="15" type="ORF">G443_003511</name>
</gene>
<feature type="transmembrane region" description="Helical" evidence="12">
    <location>
        <begin position="92"/>
        <end position="114"/>
    </location>
</feature>
<organism evidence="15 16">
    <name type="scientific">Actinoalloteichus caeruleus DSM 43889</name>
    <dbReference type="NCBI Taxonomy" id="1120930"/>
    <lineage>
        <taxon>Bacteria</taxon>
        <taxon>Bacillati</taxon>
        <taxon>Actinomycetota</taxon>
        <taxon>Actinomycetes</taxon>
        <taxon>Pseudonocardiales</taxon>
        <taxon>Pseudonocardiaceae</taxon>
        <taxon>Actinoalloteichus</taxon>
        <taxon>Actinoalloteichus cyanogriseus</taxon>
    </lineage>
</organism>
<keyword evidence="4 10" id="KW-0812">Transmembrane</keyword>
<dbReference type="SUPFAM" id="SSF56176">
    <property type="entry name" value="FAD-binding/transporter-associated domain-like"/>
    <property type="match status" value="1"/>
</dbReference>
<dbReference type="InterPro" id="IPR016169">
    <property type="entry name" value="FAD-bd_PCMH_sub2"/>
</dbReference>
<evidence type="ECO:0000256" key="1">
    <source>
        <dbReference type="ARBA" id="ARBA00004651"/>
    </source>
</evidence>
<keyword evidence="16" id="KW-1185">Reference proteome</keyword>
<evidence type="ECO:0000256" key="2">
    <source>
        <dbReference type="ARBA" id="ARBA00006337"/>
    </source>
</evidence>
<dbReference type="PROSITE" id="PS51371">
    <property type="entry name" value="CBS"/>
    <property type="match status" value="2"/>
</dbReference>
<evidence type="ECO:0000259" key="13">
    <source>
        <dbReference type="PROSITE" id="PS51371"/>
    </source>
</evidence>
<evidence type="ECO:0000256" key="12">
    <source>
        <dbReference type="SAM" id="Phobius"/>
    </source>
</evidence>
<evidence type="ECO:0000256" key="6">
    <source>
        <dbReference type="ARBA" id="ARBA00022989"/>
    </source>
</evidence>
<comment type="similarity">
    <text evidence="2">Belongs to the UPF0053 family.</text>
</comment>
<dbReference type="Pfam" id="PF03471">
    <property type="entry name" value="CorC_HlyC"/>
    <property type="match status" value="1"/>
</dbReference>
<evidence type="ECO:0000256" key="9">
    <source>
        <dbReference type="PROSITE-ProRule" id="PRU00703"/>
    </source>
</evidence>
<dbReference type="InterPro" id="IPR036318">
    <property type="entry name" value="FAD-bd_PCMH-like_sf"/>
</dbReference>
<dbReference type="InterPro" id="IPR002550">
    <property type="entry name" value="CNNM"/>
</dbReference>
<dbReference type="SMART" id="SM01091">
    <property type="entry name" value="CorC_HlyC"/>
    <property type="match status" value="1"/>
</dbReference>
<protein>
    <submittedName>
        <fullName evidence="15">Hemolysin, contains CBS domains</fullName>
    </submittedName>
</protein>
<feature type="compositionally biased region" description="Basic and acidic residues" evidence="11">
    <location>
        <begin position="473"/>
        <end position="484"/>
    </location>
</feature>
<dbReference type="InterPro" id="IPR044751">
    <property type="entry name" value="Ion_transp-like_CBS"/>
</dbReference>
<dbReference type="CDD" id="cd04590">
    <property type="entry name" value="CBS_pair_CorC_HlyC_assoc"/>
    <property type="match status" value="1"/>
</dbReference>
<dbReference type="InterPro" id="IPR005170">
    <property type="entry name" value="Transptr-assoc_dom"/>
</dbReference>
<evidence type="ECO:0000313" key="16">
    <source>
        <dbReference type="Proteomes" id="UP000791080"/>
    </source>
</evidence>